<dbReference type="Proteomes" id="UP001281410">
    <property type="component" value="Unassembled WGS sequence"/>
</dbReference>
<name>A0AAE0B1Z1_9ROSI</name>
<comment type="caution">
    <text evidence="3">The sequence shown here is derived from an EMBL/GenBank/DDBJ whole genome shotgun (WGS) entry which is preliminary data.</text>
</comment>
<evidence type="ECO:0000313" key="3">
    <source>
        <dbReference type="EMBL" id="KAK3228271.1"/>
    </source>
</evidence>
<dbReference type="InterPro" id="IPR025836">
    <property type="entry name" value="Zn_knuckle_CX2CX4HX4C"/>
</dbReference>
<protein>
    <recommendedName>
        <fullName evidence="2">Zinc knuckle CX2CX4HX4C domain-containing protein</fullName>
    </recommendedName>
</protein>
<organism evidence="3 4">
    <name type="scientific">Dipteronia sinensis</name>
    <dbReference type="NCBI Taxonomy" id="43782"/>
    <lineage>
        <taxon>Eukaryota</taxon>
        <taxon>Viridiplantae</taxon>
        <taxon>Streptophyta</taxon>
        <taxon>Embryophyta</taxon>
        <taxon>Tracheophyta</taxon>
        <taxon>Spermatophyta</taxon>
        <taxon>Magnoliopsida</taxon>
        <taxon>eudicotyledons</taxon>
        <taxon>Gunneridae</taxon>
        <taxon>Pentapetalae</taxon>
        <taxon>rosids</taxon>
        <taxon>malvids</taxon>
        <taxon>Sapindales</taxon>
        <taxon>Sapindaceae</taxon>
        <taxon>Hippocastanoideae</taxon>
        <taxon>Acereae</taxon>
        <taxon>Dipteronia</taxon>
    </lineage>
</organism>
<feature type="region of interest" description="Disordered" evidence="1">
    <location>
        <begin position="115"/>
        <end position="141"/>
    </location>
</feature>
<dbReference type="AlphaFoldDB" id="A0AAE0B1Z1"/>
<evidence type="ECO:0000313" key="4">
    <source>
        <dbReference type="Proteomes" id="UP001281410"/>
    </source>
</evidence>
<dbReference type="EMBL" id="JANJYJ010000002">
    <property type="protein sequence ID" value="KAK3228271.1"/>
    <property type="molecule type" value="Genomic_DNA"/>
</dbReference>
<dbReference type="Pfam" id="PF14392">
    <property type="entry name" value="zf-CCHC_4"/>
    <property type="match status" value="1"/>
</dbReference>
<gene>
    <name evidence="3" type="ORF">Dsin_008133</name>
</gene>
<feature type="compositionally biased region" description="Basic and acidic residues" evidence="1">
    <location>
        <begin position="126"/>
        <end position="141"/>
    </location>
</feature>
<sequence length="141" mass="16141">MNRRTARWLAEQIGGVIEIPSDSRECWGKFLRVKVQLGIIKPLKRWLRLKLDKSENIVVVALKYERLPNFCYVCGRICHITKECTDEEAKKLALEGLTTKYGSWLKALVPEKSRSRFQGPFSGSSSDRDRSGEKEPEVLGD</sequence>
<dbReference type="PANTHER" id="PTHR31286:SF167">
    <property type="entry name" value="OS09G0268800 PROTEIN"/>
    <property type="match status" value="1"/>
</dbReference>
<evidence type="ECO:0000256" key="1">
    <source>
        <dbReference type="SAM" id="MobiDB-lite"/>
    </source>
</evidence>
<dbReference type="PANTHER" id="PTHR31286">
    <property type="entry name" value="GLYCINE-RICH CELL WALL STRUCTURAL PROTEIN 1.8-LIKE"/>
    <property type="match status" value="1"/>
</dbReference>
<reference evidence="3" key="1">
    <citation type="journal article" date="2023" name="Plant J.">
        <title>Genome sequences and population genomics provide insights into the demographic history, inbreeding, and mutation load of two 'living fossil' tree species of Dipteronia.</title>
        <authorList>
            <person name="Feng Y."/>
            <person name="Comes H.P."/>
            <person name="Chen J."/>
            <person name="Zhu S."/>
            <person name="Lu R."/>
            <person name="Zhang X."/>
            <person name="Li P."/>
            <person name="Qiu J."/>
            <person name="Olsen K.M."/>
            <person name="Qiu Y."/>
        </authorList>
    </citation>
    <scope>NUCLEOTIDE SEQUENCE</scope>
    <source>
        <strain evidence="3">NBL</strain>
    </source>
</reference>
<keyword evidence="4" id="KW-1185">Reference proteome</keyword>
<dbReference type="InterPro" id="IPR040256">
    <property type="entry name" value="At4g02000-like"/>
</dbReference>
<accession>A0AAE0B1Z1</accession>
<evidence type="ECO:0000259" key="2">
    <source>
        <dbReference type="Pfam" id="PF14392"/>
    </source>
</evidence>
<proteinExistence type="predicted"/>
<feature type="domain" description="Zinc knuckle CX2CX4HX4C" evidence="2">
    <location>
        <begin position="38"/>
        <end position="85"/>
    </location>
</feature>